<dbReference type="Proteomes" id="UP000294581">
    <property type="component" value="Unassembled WGS sequence"/>
</dbReference>
<evidence type="ECO:0000313" key="5">
    <source>
        <dbReference type="EMBL" id="TDY45308.1"/>
    </source>
</evidence>
<comment type="caution">
    <text evidence="5">The sequence shown here is derived from an EMBL/GenBank/DDBJ whole genome shotgun (WGS) entry which is preliminary data.</text>
</comment>
<dbReference type="OrthoDB" id="64646at2"/>
<keyword evidence="3" id="KW-0472">Membrane</keyword>
<dbReference type="Gene3D" id="1.10.10.1320">
    <property type="entry name" value="Anti-sigma factor, zinc-finger domain"/>
    <property type="match status" value="1"/>
</dbReference>
<evidence type="ECO:0000256" key="1">
    <source>
        <dbReference type="ARBA" id="ARBA00024353"/>
    </source>
</evidence>
<feature type="transmembrane region" description="Helical" evidence="3">
    <location>
        <begin position="86"/>
        <end position="116"/>
    </location>
</feature>
<name>A0A4R8LL95_9BACL</name>
<reference evidence="5 6" key="1">
    <citation type="submission" date="2019-03" db="EMBL/GenBank/DDBJ databases">
        <title>Genomic Encyclopedia of Type Strains, Phase IV (KMG-IV): sequencing the most valuable type-strain genomes for metagenomic binning, comparative biology and taxonomic classification.</title>
        <authorList>
            <person name="Goeker M."/>
        </authorList>
    </citation>
    <scope>NUCLEOTIDE SEQUENCE [LARGE SCALE GENOMIC DNA]</scope>
    <source>
        <strain evidence="5 6">DSM 17974</strain>
    </source>
</reference>
<proteinExistence type="inferred from homology"/>
<dbReference type="Pfam" id="PF13490">
    <property type="entry name" value="zf-HC2"/>
    <property type="match status" value="1"/>
</dbReference>
<keyword evidence="3" id="KW-0812">Transmembrane</keyword>
<comment type="similarity">
    <text evidence="1">Belongs to the zinc-associated anti-sigma factor (ZAS) superfamily. Anti-sigma-W factor family.</text>
</comment>
<dbReference type="InterPro" id="IPR041916">
    <property type="entry name" value="Anti_sigma_zinc_sf"/>
</dbReference>
<keyword evidence="6" id="KW-1185">Reference proteome</keyword>
<accession>A0A4R8LL95</accession>
<dbReference type="AlphaFoldDB" id="A0A4R8LL95"/>
<evidence type="ECO:0000256" key="3">
    <source>
        <dbReference type="SAM" id="Phobius"/>
    </source>
</evidence>
<sequence length="170" mass="18470">MMDRCRDWESLLTAYVDGELSAVEEQRVRAHLAVCPFCADLLAALLADERQVAAYAQSIEPPPGLEARVVAALAEDHQVVQSRRLIYVYLCCSIIGLCTLVGLVVSPFGSLVTLAFHFVSAVMRGLMAIPTAVHQQWLVVAAAFSLVLLGISLFGTARVLRSSRKSEVVL</sequence>
<evidence type="ECO:0000256" key="2">
    <source>
        <dbReference type="ARBA" id="ARBA00024438"/>
    </source>
</evidence>
<keyword evidence="3" id="KW-1133">Transmembrane helix</keyword>
<feature type="domain" description="Putative zinc-finger" evidence="4">
    <location>
        <begin position="5"/>
        <end position="36"/>
    </location>
</feature>
<organism evidence="5 6">
    <name type="scientific">Alicyclobacillus sacchari</name>
    <dbReference type="NCBI Taxonomy" id="392010"/>
    <lineage>
        <taxon>Bacteria</taxon>
        <taxon>Bacillati</taxon>
        <taxon>Bacillota</taxon>
        <taxon>Bacilli</taxon>
        <taxon>Bacillales</taxon>
        <taxon>Alicyclobacillaceae</taxon>
        <taxon>Alicyclobacillus</taxon>
    </lineage>
</organism>
<gene>
    <name evidence="5" type="ORF">C7445_108132</name>
</gene>
<dbReference type="EMBL" id="SORF01000008">
    <property type="protein sequence ID" value="TDY45308.1"/>
    <property type="molecule type" value="Genomic_DNA"/>
</dbReference>
<dbReference type="InterPro" id="IPR027383">
    <property type="entry name" value="Znf_put"/>
</dbReference>
<feature type="transmembrane region" description="Helical" evidence="3">
    <location>
        <begin position="136"/>
        <end position="157"/>
    </location>
</feature>
<evidence type="ECO:0000259" key="4">
    <source>
        <dbReference type="Pfam" id="PF13490"/>
    </source>
</evidence>
<protein>
    <recommendedName>
        <fullName evidence="2">Anti-sigma-W factor RsiW</fullName>
    </recommendedName>
</protein>
<evidence type="ECO:0000313" key="6">
    <source>
        <dbReference type="Proteomes" id="UP000294581"/>
    </source>
</evidence>
<dbReference type="RefSeq" id="WP_134159839.1">
    <property type="nucleotide sequence ID" value="NZ_SORF01000008.1"/>
</dbReference>